<comment type="caution">
    <text evidence="2">The sequence shown here is derived from an EMBL/GenBank/DDBJ whole genome shotgun (WGS) entry which is preliminary data.</text>
</comment>
<keyword evidence="3" id="KW-1185">Reference proteome</keyword>
<dbReference type="OrthoDB" id="6762846at2759"/>
<proteinExistence type="predicted"/>
<dbReference type="Proteomes" id="UP000292052">
    <property type="component" value="Unassembled WGS sequence"/>
</dbReference>
<feature type="non-terminal residue" evidence="2">
    <location>
        <position position="1"/>
    </location>
</feature>
<organism evidence="2 3">
    <name type="scientific">Asbolus verrucosus</name>
    <name type="common">Desert ironclad beetle</name>
    <dbReference type="NCBI Taxonomy" id="1661398"/>
    <lineage>
        <taxon>Eukaryota</taxon>
        <taxon>Metazoa</taxon>
        <taxon>Ecdysozoa</taxon>
        <taxon>Arthropoda</taxon>
        <taxon>Hexapoda</taxon>
        <taxon>Insecta</taxon>
        <taxon>Pterygota</taxon>
        <taxon>Neoptera</taxon>
        <taxon>Endopterygota</taxon>
        <taxon>Coleoptera</taxon>
        <taxon>Polyphaga</taxon>
        <taxon>Cucujiformia</taxon>
        <taxon>Tenebrionidae</taxon>
        <taxon>Pimeliinae</taxon>
        <taxon>Asbolus</taxon>
    </lineage>
</organism>
<dbReference type="EMBL" id="QDEB01116044">
    <property type="protein sequence ID" value="RZB40779.1"/>
    <property type="molecule type" value="Genomic_DNA"/>
</dbReference>
<dbReference type="PANTHER" id="PTHR47326">
    <property type="entry name" value="TRANSPOSABLE ELEMENT TC3 TRANSPOSASE-LIKE PROTEIN"/>
    <property type="match status" value="1"/>
</dbReference>
<evidence type="ECO:0000313" key="2">
    <source>
        <dbReference type="EMBL" id="RZB40779.1"/>
    </source>
</evidence>
<dbReference type="AlphaFoldDB" id="A0A482VCT4"/>
<dbReference type="PANTHER" id="PTHR47326:SF1">
    <property type="entry name" value="HTH PSQ-TYPE DOMAIN-CONTAINING PROTEIN"/>
    <property type="match status" value="1"/>
</dbReference>
<gene>
    <name evidence="2" type="ORF">BDFB_005337</name>
</gene>
<reference evidence="2 3" key="1">
    <citation type="submission" date="2017-03" db="EMBL/GenBank/DDBJ databases">
        <title>Genome of the blue death feigning beetle - Asbolus verrucosus.</title>
        <authorList>
            <person name="Rider S.D."/>
        </authorList>
    </citation>
    <scope>NUCLEOTIDE SEQUENCE [LARGE SCALE GENOMIC DNA]</scope>
    <source>
        <strain evidence="2">Butters</strain>
        <tissue evidence="2">Head and leg muscle</tissue>
    </source>
</reference>
<feature type="domain" description="DUF4817" evidence="1">
    <location>
        <begin position="2"/>
        <end position="41"/>
    </location>
</feature>
<dbReference type="Pfam" id="PF13412">
    <property type="entry name" value="HTH_24"/>
    <property type="match status" value="1"/>
</dbReference>
<name>A0A482VCT4_ASBVE</name>
<evidence type="ECO:0000313" key="3">
    <source>
        <dbReference type="Proteomes" id="UP000292052"/>
    </source>
</evidence>
<evidence type="ECO:0000259" key="1">
    <source>
        <dbReference type="Pfam" id="PF16087"/>
    </source>
</evidence>
<sequence length="131" mass="15221">LIYGECEKNTSAAARLYSQHFPNRRAPADITFKRLESSLRESWPPWKKLRERTATGPENEITVLGIIDENPHISQNMVSRATNISQSSVHRIIKGNKFHQYHVHLQKLKETDYPKRLDLLSFFSGQPKFEC</sequence>
<accession>A0A482VCT4</accession>
<protein>
    <submittedName>
        <fullName evidence="2">HTH 24 domain containing protein</fullName>
    </submittedName>
</protein>
<dbReference type="InterPro" id="IPR032135">
    <property type="entry name" value="DUF4817"/>
</dbReference>
<dbReference type="Pfam" id="PF16087">
    <property type="entry name" value="DUF4817"/>
    <property type="match status" value="1"/>
</dbReference>